<dbReference type="EMBL" id="VTPC01008837">
    <property type="protein sequence ID" value="KAF2892261.1"/>
    <property type="molecule type" value="Genomic_DNA"/>
</dbReference>
<evidence type="ECO:0000256" key="4">
    <source>
        <dbReference type="SAM" id="SignalP"/>
    </source>
</evidence>
<keyword evidence="3" id="KW-0472">Membrane</keyword>
<proteinExistence type="predicted"/>
<organism evidence="5 6">
    <name type="scientific">Ignelater luminosus</name>
    <name type="common">Cucubano</name>
    <name type="synonym">Pyrophorus luminosus</name>
    <dbReference type="NCBI Taxonomy" id="2038154"/>
    <lineage>
        <taxon>Eukaryota</taxon>
        <taxon>Metazoa</taxon>
        <taxon>Ecdysozoa</taxon>
        <taxon>Arthropoda</taxon>
        <taxon>Hexapoda</taxon>
        <taxon>Insecta</taxon>
        <taxon>Pterygota</taxon>
        <taxon>Neoptera</taxon>
        <taxon>Endopterygota</taxon>
        <taxon>Coleoptera</taxon>
        <taxon>Polyphaga</taxon>
        <taxon>Elateriformia</taxon>
        <taxon>Elateroidea</taxon>
        <taxon>Elateridae</taxon>
        <taxon>Agrypninae</taxon>
        <taxon>Pyrophorini</taxon>
        <taxon>Ignelater</taxon>
    </lineage>
</organism>
<evidence type="ECO:0000313" key="6">
    <source>
        <dbReference type="Proteomes" id="UP000801492"/>
    </source>
</evidence>
<feature type="transmembrane region" description="Helical" evidence="3">
    <location>
        <begin position="270"/>
        <end position="295"/>
    </location>
</feature>
<evidence type="ECO:0000256" key="3">
    <source>
        <dbReference type="SAM" id="Phobius"/>
    </source>
</evidence>
<feature type="chain" id="PRO_5035466837" evidence="4">
    <location>
        <begin position="29"/>
        <end position="298"/>
    </location>
</feature>
<gene>
    <name evidence="5" type="ORF">ILUMI_13913</name>
</gene>
<dbReference type="SMART" id="SM00369">
    <property type="entry name" value="LRR_TYP"/>
    <property type="match status" value="4"/>
</dbReference>
<evidence type="ECO:0000256" key="1">
    <source>
        <dbReference type="ARBA" id="ARBA00022614"/>
    </source>
</evidence>
<dbReference type="InterPro" id="IPR003591">
    <property type="entry name" value="Leu-rich_rpt_typical-subtyp"/>
</dbReference>
<dbReference type="PROSITE" id="PS51450">
    <property type="entry name" value="LRR"/>
    <property type="match status" value="1"/>
</dbReference>
<keyword evidence="4" id="KW-0732">Signal</keyword>
<evidence type="ECO:0000313" key="5">
    <source>
        <dbReference type="EMBL" id="KAF2892261.1"/>
    </source>
</evidence>
<dbReference type="Pfam" id="PF13855">
    <property type="entry name" value="LRR_8"/>
    <property type="match status" value="1"/>
</dbReference>
<name>A0A8K0GAZ2_IGNLU</name>
<dbReference type="PANTHER" id="PTHR45712:SF22">
    <property type="entry name" value="INSULIN-LIKE GROWTH FACTOR-BINDING PROTEIN COMPLEX ACID LABILE SUBUNIT"/>
    <property type="match status" value="1"/>
</dbReference>
<dbReference type="InterPro" id="IPR050333">
    <property type="entry name" value="SLRP"/>
</dbReference>
<sequence>MANLKTLVMPFSRISVIIWVILFSTVKPDCEKISTRSVMCPGQKYTEIPQHFEPSIKELILPYNNISQLKADNLKQYLDVRYLNLDANGIESTHSLKAINVFKNLERLSISDNHISMFEFQVFAQNVHLKEIIANDNTNMFLIEKCNFFPKLESLCLKGNNIQQFPSEVVKCLPNLRHLDLRNNQLSTLPSNIKEILPKIETILLSNNSITVEELDPFILSKSDLHNEAKSSSNVKNNLVKNDQGVVFNESNIKNFDNGTDSRSENNSGVIFAAISVTFAVIAVSVVVIVVFIYFRNK</sequence>
<dbReference type="InterPro" id="IPR032675">
    <property type="entry name" value="LRR_dom_sf"/>
</dbReference>
<reference evidence="5" key="1">
    <citation type="submission" date="2019-08" db="EMBL/GenBank/DDBJ databases">
        <title>The genome of the North American firefly Photinus pyralis.</title>
        <authorList>
            <consortium name="Photinus pyralis genome working group"/>
            <person name="Fallon T.R."/>
            <person name="Sander Lower S.E."/>
            <person name="Weng J.-K."/>
        </authorList>
    </citation>
    <scope>NUCLEOTIDE SEQUENCE</scope>
    <source>
        <strain evidence="5">TRF0915ILg1</strain>
        <tissue evidence="5">Whole body</tissue>
    </source>
</reference>
<dbReference type="PANTHER" id="PTHR45712">
    <property type="entry name" value="AGAP008170-PA"/>
    <property type="match status" value="1"/>
</dbReference>
<keyword evidence="3" id="KW-1133">Transmembrane helix</keyword>
<dbReference type="OrthoDB" id="40118at2759"/>
<accession>A0A8K0GAZ2</accession>
<keyword evidence="1" id="KW-0433">Leucine-rich repeat</keyword>
<dbReference type="InterPro" id="IPR001611">
    <property type="entry name" value="Leu-rich_rpt"/>
</dbReference>
<dbReference type="AlphaFoldDB" id="A0A8K0GAZ2"/>
<dbReference type="SUPFAM" id="SSF52058">
    <property type="entry name" value="L domain-like"/>
    <property type="match status" value="1"/>
</dbReference>
<protein>
    <submittedName>
        <fullName evidence="5">Uncharacterized protein</fullName>
    </submittedName>
</protein>
<dbReference type="Proteomes" id="UP000801492">
    <property type="component" value="Unassembled WGS sequence"/>
</dbReference>
<evidence type="ECO:0000256" key="2">
    <source>
        <dbReference type="ARBA" id="ARBA00022737"/>
    </source>
</evidence>
<comment type="caution">
    <text evidence="5">The sequence shown here is derived from an EMBL/GenBank/DDBJ whole genome shotgun (WGS) entry which is preliminary data.</text>
</comment>
<keyword evidence="3" id="KW-0812">Transmembrane</keyword>
<dbReference type="Gene3D" id="3.80.10.10">
    <property type="entry name" value="Ribonuclease Inhibitor"/>
    <property type="match status" value="2"/>
</dbReference>
<keyword evidence="2" id="KW-0677">Repeat</keyword>
<feature type="signal peptide" evidence="4">
    <location>
        <begin position="1"/>
        <end position="28"/>
    </location>
</feature>
<keyword evidence="6" id="KW-1185">Reference proteome</keyword>